<dbReference type="PANTHER" id="PTHR42305">
    <property type="entry name" value="MEMBRANE PROTEIN RV1733C-RELATED"/>
    <property type="match status" value="1"/>
</dbReference>
<proteinExistence type="predicted"/>
<keyword evidence="1" id="KW-0472">Membrane</keyword>
<feature type="transmembrane region" description="Helical" evidence="1">
    <location>
        <begin position="29"/>
        <end position="54"/>
    </location>
</feature>
<evidence type="ECO:0000313" key="3">
    <source>
        <dbReference type="Proteomes" id="UP001518140"/>
    </source>
</evidence>
<dbReference type="EMBL" id="JAAKZX010000173">
    <property type="protein sequence ID" value="NGO47311.1"/>
    <property type="molecule type" value="Genomic_DNA"/>
</dbReference>
<dbReference type="InterPro" id="IPR039708">
    <property type="entry name" value="MT1774/Rv1733c-like"/>
</dbReference>
<evidence type="ECO:0000313" key="2">
    <source>
        <dbReference type="EMBL" id="NGO47311.1"/>
    </source>
</evidence>
<dbReference type="Proteomes" id="UP001518140">
    <property type="component" value="Unassembled WGS sequence"/>
</dbReference>
<evidence type="ECO:0000256" key="1">
    <source>
        <dbReference type="SAM" id="Phobius"/>
    </source>
</evidence>
<sequence length="194" mass="21202">MRRDTRTKQRLWRWRSSPLRRRDDAVEAWIVLAVWTAIALGGTLAGLVAGHAVAESFAQQRAGRHSVPAVLLENTPAVFVTEAGPSRQQVRAKVRWTAADGSTHIGKAKVDTGHKTGSKVRVWTDNQGQLTTEPATAAQATVFAGYAATAAALGVGGVTYAVGRVARGRLDRRRIDQWGREWDQVGPQWIRKTT</sequence>
<feature type="transmembrane region" description="Helical" evidence="1">
    <location>
        <begin position="143"/>
        <end position="163"/>
    </location>
</feature>
<keyword evidence="3" id="KW-1185">Reference proteome</keyword>
<protein>
    <recommendedName>
        <fullName evidence="4">DUF3592 domain-containing protein</fullName>
    </recommendedName>
</protein>
<dbReference type="RefSeq" id="WP_165343832.1">
    <property type="nucleotide sequence ID" value="NZ_JAAKZX010000173.1"/>
</dbReference>
<comment type="caution">
    <text evidence="2">The sequence shown here is derived from an EMBL/GenBank/DDBJ whole genome shotgun (WGS) entry which is preliminary data.</text>
</comment>
<keyword evidence="1" id="KW-0812">Transmembrane</keyword>
<dbReference type="PANTHER" id="PTHR42305:SF1">
    <property type="entry name" value="MEMBRANE PROTEIN RV1733C-RELATED"/>
    <property type="match status" value="1"/>
</dbReference>
<accession>A0ABX0E7B4</accession>
<keyword evidence="1" id="KW-1133">Transmembrane helix</keyword>
<evidence type="ECO:0008006" key="4">
    <source>
        <dbReference type="Google" id="ProtNLM"/>
    </source>
</evidence>
<organism evidence="2 3">
    <name type="scientific">Streptomyces ureilyticus</name>
    <dbReference type="NCBI Taxonomy" id="1775131"/>
    <lineage>
        <taxon>Bacteria</taxon>
        <taxon>Bacillati</taxon>
        <taxon>Actinomycetota</taxon>
        <taxon>Actinomycetes</taxon>
        <taxon>Kitasatosporales</taxon>
        <taxon>Streptomycetaceae</taxon>
        <taxon>Streptomyces</taxon>
    </lineage>
</organism>
<gene>
    <name evidence="2" type="ORF">G6048_36185</name>
</gene>
<name>A0ABX0E7B4_9ACTN</name>
<reference evidence="2 3" key="1">
    <citation type="submission" date="2020-02" db="EMBL/GenBank/DDBJ databases">
        <title>Whole-genome analyses of novel actinobacteria.</title>
        <authorList>
            <person name="Sahin N."/>
            <person name="Tokatli A."/>
        </authorList>
    </citation>
    <scope>NUCLEOTIDE SEQUENCE [LARGE SCALE GENOMIC DNA]</scope>
    <source>
        <strain evidence="2 3">YC419</strain>
    </source>
</reference>